<dbReference type="Pfam" id="PF12225">
    <property type="entry name" value="DUF5981"/>
    <property type="match status" value="1"/>
</dbReference>
<evidence type="ECO:0000313" key="2">
    <source>
        <dbReference type="EMBL" id="PIP19109.1"/>
    </source>
</evidence>
<comment type="caution">
    <text evidence="2">The sequence shown here is derived from an EMBL/GenBank/DDBJ whole genome shotgun (WGS) entry which is preliminary data.</text>
</comment>
<dbReference type="PANTHER" id="PTHR38755:SF1">
    <property type="entry name" value="METHYLENE-TETRAHYDROFOLATE REDUCTASE C-TERMINAL DOMAIN-CONTAINING PROTEIN"/>
    <property type="match status" value="1"/>
</dbReference>
<evidence type="ECO:0000313" key="3">
    <source>
        <dbReference type="Proteomes" id="UP000231292"/>
    </source>
</evidence>
<dbReference type="EMBL" id="PCRK01000114">
    <property type="protein sequence ID" value="PIP19109.1"/>
    <property type="molecule type" value="Genomic_DNA"/>
</dbReference>
<feature type="domain" description="Methylene-tetrahydrofolate reductase C-terminal-like" evidence="1">
    <location>
        <begin position="112"/>
        <end position="204"/>
    </location>
</feature>
<dbReference type="PANTHER" id="PTHR38755">
    <property type="entry name" value="5,10-METHYLENETETRAHYDROFOLATE REDUCTASE"/>
    <property type="match status" value="1"/>
</dbReference>
<evidence type="ECO:0000259" key="1">
    <source>
        <dbReference type="Pfam" id="PF12225"/>
    </source>
</evidence>
<gene>
    <name evidence="2" type="ORF">COX41_04670</name>
</gene>
<dbReference type="Proteomes" id="UP000231292">
    <property type="component" value="Unassembled WGS sequence"/>
</dbReference>
<name>A0A2G9YIL5_9BACT</name>
<dbReference type="InterPro" id="IPR022026">
    <property type="entry name" value="DUF5981"/>
</dbReference>
<organism evidence="2 3">
    <name type="scientific">Candidatus Sherwoodlollariibacterium unditelluris</name>
    <dbReference type="NCBI Taxonomy" id="1974757"/>
    <lineage>
        <taxon>Bacteria</taxon>
        <taxon>Pseudomonadati</taxon>
        <taxon>Candidatus Omnitrophota</taxon>
        <taxon>Candidatus Sherwoodlollariibacterium</taxon>
    </lineage>
</organism>
<accession>A0A2G9YIL5</accession>
<protein>
    <submittedName>
        <fullName evidence="2">5,10-methylenetetrahydrofolate reductase</fullName>
    </submittedName>
</protein>
<sequence length="216" mass="23554">MIITELKPIQDIVDSLKNYSKIFLLGCGECATTCKTGGEPELLKMKQDLEAAGKVVSGMCIPSAPCVAAKLKTELAKNMEALRESDAVLVLACGLGAQSFKDNDRFDLTVLPACNSMFGAVMDSRGNFYEKCSMCGECVLDVTGGICPVTLCPKGLLNGPCGGMDKGKCEVDKDKDCAWVLIYKELEKKKKLELLKEIRRPKDFKKSGKPHKLMMK</sequence>
<proteinExistence type="predicted"/>
<reference evidence="2 3" key="1">
    <citation type="submission" date="2017-09" db="EMBL/GenBank/DDBJ databases">
        <title>Depth-based differentiation of microbial function through sediment-hosted aquifers and enrichment of novel symbionts in the deep terrestrial subsurface.</title>
        <authorList>
            <person name="Probst A.J."/>
            <person name="Ladd B."/>
            <person name="Jarett J.K."/>
            <person name="Geller-Mcgrath D.E."/>
            <person name="Sieber C.M."/>
            <person name="Emerson J.B."/>
            <person name="Anantharaman K."/>
            <person name="Thomas B.C."/>
            <person name="Malmstrom R."/>
            <person name="Stieglmeier M."/>
            <person name="Klingl A."/>
            <person name="Woyke T."/>
            <person name="Ryan C.M."/>
            <person name="Banfield J.F."/>
        </authorList>
    </citation>
    <scope>NUCLEOTIDE SEQUENCE [LARGE SCALE GENOMIC DNA]</scope>
    <source>
        <strain evidence="2">CG23_combo_of_CG06-09_8_20_14_all_41_10</strain>
    </source>
</reference>
<dbReference type="AlphaFoldDB" id="A0A2G9YIL5"/>